<comment type="subcellular location">
    <subcellularLocation>
        <location evidence="3">Cytoplasm</location>
    </subcellularLocation>
</comment>
<dbReference type="InterPro" id="IPR002669">
    <property type="entry name" value="UreD"/>
</dbReference>
<keyword evidence="5" id="KW-1185">Reference proteome</keyword>
<evidence type="ECO:0000313" key="4">
    <source>
        <dbReference type="EMBL" id="OQP49190.1"/>
    </source>
</evidence>
<dbReference type="Proteomes" id="UP000192277">
    <property type="component" value="Unassembled WGS sequence"/>
</dbReference>
<dbReference type="PANTHER" id="PTHR33643:SF1">
    <property type="entry name" value="UREASE ACCESSORY PROTEIN D"/>
    <property type="match status" value="1"/>
</dbReference>
<dbReference type="HAMAP" id="MF_01384">
    <property type="entry name" value="UreD"/>
    <property type="match status" value="1"/>
</dbReference>
<dbReference type="PANTHER" id="PTHR33643">
    <property type="entry name" value="UREASE ACCESSORY PROTEIN D"/>
    <property type="match status" value="1"/>
</dbReference>
<evidence type="ECO:0000313" key="5">
    <source>
        <dbReference type="Proteomes" id="UP000192277"/>
    </source>
</evidence>
<keyword evidence="2 3" id="KW-0143">Chaperone</keyword>
<dbReference type="EMBL" id="LWBO01000011">
    <property type="protein sequence ID" value="OQP49190.1"/>
    <property type="molecule type" value="Genomic_DNA"/>
</dbReference>
<evidence type="ECO:0000256" key="2">
    <source>
        <dbReference type="ARBA" id="ARBA00023186"/>
    </source>
</evidence>
<reference evidence="4 5" key="1">
    <citation type="submission" date="2016-04" db="EMBL/GenBank/DDBJ databases">
        <authorList>
            <person name="Chen L."/>
            <person name="Zhuang W."/>
            <person name="Wang G."/>
        </authorList>
    </citation>
    <scope>NUCLEOTIDE SEQUENCE [LARGE SCALE GENOMIC DNA]</scope>
    <source>
        <strain evidence="5">GR20</strain>
    </source>
</reference>
<evidence type="ECO:0000256" key="3">
    <source>
        <dbReference type="HAMAP-Rule" id="MF_01384"/>
    </source>
</evidence>
<gene>
    <name evidence="3" type="primary">ureD</name>
    <name evidence="4" type="ORF">A4D02_29800</name>
</gene>
<accession>A0ABX3NYA7</accession>
<proteinExistence type="inferred from homology"/>
<name>A0ABX3NYA7_9BACT</name>
<comment type="function">
    <text evidence="3">Required for maturation of urease via the functional incorporation of the urease nickel metallocenter.</text>
</comment>
<comment type="subunit">
    <text evidence="3">UreD, UreF and UreG form a complex that acts as a GTP-hydrolysis-dependent molecular chaperone, activating the urease apoprotein by helping to assemble the nickel containing metallocenter of UreC. The UreE protein probably delivers the nickel.</text>
</comment>
<dbReference type="RefSeq" id="WP_014216756.1">
    <property type="nucleotide sequence ID" value="NZ_LWBO01000011.1"/>
</dbReference>
<comment type="caution">
    <text evidence="4">The sequence shown here is derived from an EMBL/GenBank/DDBJ whole genome shotgun (WGS) entry which is preliminary data.</text>
</comment>
<dbReference type="Pfam" id="PF01774">
    <property type="entry name" value="UreD"/>
    <property type="match status" value="1"/>
</dbReference>
<sequence>MKANLHIQAAVRNGITYLKQSYYTPPFKVANITEDKKAGPLHLMLMCSSPGVLEGDDYHAKIHVEANSHLHLHTQSYQRLFPMQQGAKQQTEVYLQKGATFIYIPHPVVPHKESAFTALNKIYLQGNNRLIWGDLLTCGRKLNGERFDFVKYHNITEVYWQGRLFIKENLLAQPGIVNLHTLGQWEGFSHQASLIILDKPETIGHLYEPVNTWLQQQPDISFGISAPSDAVFIIRILGNRAEPLFHCLKEIAGLTINKSTPLMDHVN</sequence>
<comment type="similarity">
    <text evidence="1 3">Belongs to the UreD family.</text>
</comment>
<keyword evidence="3" id="KW-0963">Cytoplasm</keyword>
<protein>
    <recommendedName>
        <fullName evidence="3">Urease accessory protein UreD</fullName>
    </recommendedName>
</protein>
<keyword evidence="3" id="KW-0996">Nickel insertion</keyword>
<evidence type="ECO:0000256" key="1">
    <source>
        <dbReference type="ARBA" id="ARBA00007177"/>
    </source>
</evidence>
<organism evidence="4 5">
    <name type="scientific">Niastella koreensis</name>
    <dbReference type="NCBI Taxonomy" id="354356"/>
    <lineage>
        <taxon>Bacteria</taxon>
        <taxon>Pseudomonadati</taxon>
        <taxon>Bacteroidota</taxon>
        <taxon>Chitinophagia</taxon>
        <taxon>Chitinophagales</taxon>
        <taxon>Chitinophagaceae</taxon>
        <taxon>Niastella</taxon>
    </lineage>
</organism>